<name>B9RPJ7_RICCO</name>
<dbReference type="InParanoid" id="B9RPJ7"/>
<protein>
    <submittedName>
        <fullName evidence="1">Uncharacterized protein</fullName>
    </submittedName>
</protein>
<proteinExistence type="predicted"/>
<dbReference type="AlphaFoldDB" id="B9RPJ7"/>
<reference evidence="2" key="1">
    <citation type="journal article" date="2010" name="Nat. Biotechnol.">
        <title>Draft genome sequence of the oilseed species Ricinus communis.</title>
        <authorList>
            <person name="Chan A.P."/>
            <person name="Crabtree J."/>
            <person name="Zhao Q."/>
            <person name="Lorenzi H."/>
            <person name="Orvis J."/>
            <person name="Puiu D."/>
            <person name="Melake-Berhan A."/>
            <person name="Jones K.M."/>
            <person name="Redman J."/>
            <person name="Chen G."/>
            <person name="Cahoon E.B."/>
            <person name="Gedil M."/>
            <person name="Stanke M."/>
            <person name="Haas B.J."/>
            <person name="Wortman J.R."/>
            <person name="Fraser-Liggett C.M."/>
            <person name="Ravel J."/>
            <person name="Rabinowicz P.D."/>
        </authorList>
    </citation>
    <scope>NUCLEOTIDE SEQUENCE [LARGE SCALE GENOMIC DNA]</scope>
    <source>
        <strain evidence="2">cv. Hale</strain>
    </source>
</reference>
<sequence length="206" mass="23571">MLKEGVDILPITVDMNCVIWEMKLWFMSFVTIIIPRNGALFEDDFVVPWNHGSSSLDQAKNFTEVDDICQFQGGNNARRVQGLISWVKPLREWIKINSVVMLAELWSVFHEFRLACTKSARKLVLKTDNYLWLRISNVCCFGSGKFRWSIFIVKATDADMLANLGFDMGLACHHIMDLLLVILKIILQNLQGLAFPRAVPCVYNVN</sequence>
<dbReference type="Proteomes" id="UP000008311">
    <property type="component" value="Unassembled WGS sequence"/>
</dbReference>
<evidence type="ECO:0000313" key="2">
    <source>
        <dbReference type="Proteomes" id="UP000008311"/>
    </source>
</evidence>
<dbReference type="EMBL" id="EQ973795">
    <property type="protein sequence ID" value="EEF46718.1"/>
    <property type="molecule type" value="Genomic_DNA"/>
</dbReference>
<evidence type="ECO:0000313" key="1">
    <source>
        <dbReference type="EMBL" id="EEF46718.1"/>
    </source>
</evidence>
<organism evidence="1 2">
    <name type="scientific">Ricinus communis</name>
    <name type="common">Castor bean</name>
    <dbReference type="NCBI Taxonomy" id="3988"/>
    <lineage>
        <taxon>Eukaryota</taxon>
        <taxon>Viridiplantae</taxon>
        <taxon>Streptophyta</taxon>
        <taxon>Embryophyta</taxon>
        <taxon>Tracheophyta</taxon>
        <taxon>Spermatophyta</taxon>
        <taxon>Magnoliopsida</taxon>
        <taxon>eudicotyledons</taxon>
        <taxon>Gunneridae</taxon>
        <taxon>Pentapetalae</taxon>
        <taxon>rosids</taxon>
        <taxon>fabids</taxon>
        <taxon>Malpighiales</taxon>
        <taxon>Euphorbiaceae</taxon>
        <taxon>Acalyphoideae</taxon>
        <taxon>Acalypheae</taxon>
        <taxon>Ricinus</taxon>
    </lineage>
</organism>
<keyword evidence="2" id="KW-1185">Reference proteome</keyword>
<accession>B9RPJ7</accession>
<gene>
    <name evidence="1" type="ORF">RCOM_1378630</name>
</gene>